<dbReference type="EMBL" id="JBEDNY010000002">
    <property type="protein sequence ID" value="MEZ3163378.1"/>
    <property type="molecule type" value="Genomic_DNA"/>
</dbReference>
<sequence length="338" mass="36091">MGSEPRVRRSVDSATTAGADVLFHHSVRGVFGGDFAQGLRSRLGDALPSAERIETAATPAESSEAIDDADVVLTIRPVSDELSDEAGPDWIQTLNSGVDAYDLDALADREIAVTNAAGVAANPIAEQVLGYLLVFERRIHKGIRQQERDGVWRDYSAGELAGKTVGIVGVGAIGTRVAELASGFDMDVIGTKRTPETAPAVVDEAYPPAGLSEVLARSDYVVLACPLVEATRGLIDAEALVTMRSDAVLVNIARGEVVDEAALETALQQKRIRGAALDVFESEPLPAESPLWDLPNAVITPHMAGSTPKYADRVGSLFEENYRRYAADDLDELRNRVV</sequence>
<dbReference type="Proteomes" id="UP001567572">
    <property type="component" value="Unassembled WGS sequence"/>
</dbReference>
<dbReference type="PANTHER" id="PTHR43333:SF1">
    <property type="entry name" value="D-ISOMER SPECIFIC 2-HYDROXYACID DEHYDROGENASE NAD-BINDING DOMAIN-CONTAINING PROTEIN"/>
    <property type="match status" value="1"/>
</dbReference>
<feature type="domain" description="D-isomer specific 2-hydroxyacid dehydrogenase catalytic" evidence="4">
    <location>
        <begin position="56"/>
        <end position="328"/>
    </location>
</feature>
<evidence type="ECO:0000256" key="1">
    <source>
        <dbReference type="ARBA" id="ARBA00023002"/>
    </source>
</evidence>
<evidence type="ECO:0000259" key="4">
    <source>
        <dbReference type="Pfam" id="PF00389"/>
    </source>
</evidence>
<dbReference type="FunFam" id="3.40.50.720:FF:000363">
    <property type="entry name" value="D-isomer specific 2-hydroxyacid dehydrogenase"/>
    <property type="match status" value="1"/>
</dbReference>
<dbReference type="AlphaFoldDB" id="A0ABD5LZW9"/>
<dbReference type="CDD" id="cd05300">
    <property type="entry name" value="2-Hacid_dh_1"/>
    <property type="match status" value="1"/>
</dbReference>
<evidence type="ECO:0000256" key="3">
    <source>
        <dbReference type="RuleBase" id="RU003719"/>
    </source>
</evidence>
<dbReference type="InterPro" id="IPR006140">
    <property type="entry name" value="D-isomer_DH_NAD-bd"/>
</dbReference>
<evidence type="ECO:0000313" key="7">
    <source>
        <dbReference type="Proteomes" id="UP001567572"/>
    </source>
</evidence>
<feature type="domain" description="D-isomer specific 2-hydroxyacid dehydrogenase NAD-binding" evidence="5">
    <location>
        <begin position="130"/>
        <end position="304"/>
    </location>
</feature>
<dbReference type="InterPro" id="IPR036291">
    <property type="entry name" value="NAD(P)-bd_dom_sf"/>
</dbReference>
<gene>
    <name evidence="6" type="ORF">ABNG04_05745</name>
</gene>
<keyword evidence="2" id="KW-0520">NAD</keyword>
<organism evidence="6 7">
    <name type="scientific">Halorubrum miltondacostae</name>
    <dbReference type="NCBI Taxonomy" id="3076378"/>
    <lineage>
        <taxon>Archaea</taxon>
        <taxon>Methanobacteriati</taxon>
        <taxon>Methanobacteriota</taxon>
        <taxon>Stenosarchaea group</taxon>
        <taxon>Halobacteria</taxon>
        <taxon>Halobacteriales</taxon>
        <taxon>Haloferacaceae</taxon>
        <taxon>Halorubrum</taxon>
    </lineage>
</organism>
<protein>
    <submittedName>
        <fullName evidence="6">D-2-hydroxyacid dehydrogenase</fullName>
    </submittedName>
</protein>
<dbReference type="Gene3D" id="3.40.50.720">
    <property type="entry name" value="NAD(P)-binding Rossmann-like Domain"/>
    <property type="match status" value="2"/>
</dbReference>
<dbReference type="SUPFAM" id="SSF51735">
    <property type="entry name" value="NAD(P)-binding Rossmann-fold domains"/>
    <property type="match status" value="1"/>
</dbReference>
<dbReference type="PANTHER" id="PTHR43333">
    <property type="entry name" value="2-HACID_DH_C DOMAIN-CONTAINING PROTEIN"/>
    <property type="match status" value="1"/>
</dbReference>
<dbReference type="Pfam" id="PF02826">
    <property type="entry name" value="2-Hacid_dh_C"/>
    <property type="match status" value="1"/>
</dbReference>
<dbReference type="RefSeq" id="WP_371160848.1">
    <property type="nucleotide sequence ID" value="NZ_JBEDNX010000004.1"/>
</dbReference>
<comment type="similarity">
    <text evidence="3">Belongs to the D-isomer specific 2-hydroxyacid dehydrogenase family.</text>
</comment>
<accession>A0ABD5LZW9</accession>
<proteinExistence type="inferred from homology"/>
<evidence type="ECO:0000256" key="2">
    <source>
        <dbReference type="ARBA" id="ARBA00023027"/>
    </source>
</evidence>
<reference evidence="6 7" key="1">
    <citation type="submission" date="2024-06" db="EMBL/GenBank/DDBJ databases">
        <title>Halorubrum miltondacostae sp. nov., a potential PHA producer isolated from an inland solar saltern in Rio Maior, Portugal.</title>
        <authorList>
            <person name="Albuquerque L."/>
            <person name="Viver T."/>
            <person name="Barroso C."/>
            <person name="Claudino R."/>
            <person name="Galvan M."/>
            <person name="Simoes G."/>
            <person name="Lobo Da Cunha A."/>
            <person name="Egas C."/>
        </authorList>
    </citation>
    <scope>NUCLEOTIDE SEQUENCE [LARGE SCALE GENOMIC DNA]</scope>
    <source>
        <strain evidence="6 7">RMP-11</strain>
    </source>
</reference>
<evidence type="ECO:0000313" key="6">
    <source>
        <dbReference type="EMBL" id="MEZ3163378.1"/>
    </source>
</evidence>
<dbReference type="InterPro" id="IPR029753">
    <property type="entry name" value="D-isomer_DH_CS"/>
</dbReference>
<dbReference type="SUPFAM" id="SSF52283">
    <property type="entry name" value="Formate/glycerate dehydrogenase catalytic domain-like"/>
    <property type="match status" value="1"/>
</dbReference>
<keyword evidence="1 3" id="KW-0560">Oxidoreductase</keyword>
<dbReference type="PROSITE" id="PS00671">
    <property type="entry name" value="D_2_HYDROXYACID_DH_3"/>
    <property type="match status" value="1"/>
</dbReference>
<evidence type="ECO:0000259" key="5">
    <source>
        <dbReference type="Pfam" id="PF02826"/>
    </source>
</evidence>
<dbReference type="Pfam" id="PF00389">
    <property type="entry name" value="2-Hacid_dh"/>
    <property type="match status" value="1"/>
</dbReference>
<comment type="caution">
    <text evidence="6">The sequence shown here is derived from an EMBL/GenBank/DDBJ whole genome shotgun (WGS) entry which is preliminary data.</text>
</comment>
<name>A0ABD5LZW9_9EURY</name>
<dbReference type="GO" id="GO:0016491">
    <property type="term" value="F:oxidoreductase activity"/>
    <property type="evidence" value="ECO:0007669"/>
    <property type="project" value="UniProtKB-KW"/>
</dbReference>
<dbReference type="InterPro" id="IPR006139">
    <property type="entry name" value="D-isomer_2_OHA_DH_cat_dom"/>
</dbReference>
<keyword evidence="7" id="KW-1185">Reference proteome</keyword>